<feature type="transmembrane region" description="Helical" evidence="1">
    <location>
        <begin position="129"/>
        <end position="149"/>
    </location>
</feature>
<feature type="transmembrane region" description="Helical" evidence="1">
    <location>
        <begin position="45"/>
        <end position="67"/>
    </location>
</feature>
<organism evidence="2 3">
    <name type="scientific">Naumannella halotolerans</name>
    <dbReference type="NCBI Taxonomy" id="993414"/>
    <lineage>
        <taxon>Bacteria</taxon>
        <taxon>Bacillati</taxon>
        <taxon>Actinomycetota</taxon>
        <taxon>Actinomycetes</taxon>
        <taxon>Propionibacteriales</taxon>
        <taxon>Propionibacteriaceae</taxon>
        <taxon>Naumannella</taxon>
    </lineage>
</organism>
<dbReference type="Pfam" id="PF11139">
    <property type="entry name" value="SfLAP"/>
    <property type="match status" value="1"/>
</dbReference>
<keyword evidence="3" id="KW-1185">Reference proteome</keyword>
<keyword evidence="1" id="KW-0472">Membrane</keyword>
<accession>A0A4R7J757</accession>
<dbReference type="InterPro" id="IPR021315">
    <property type="entry name" value="Gap/Sap"/>
</dbReference>
<dbReference type="Proteomes" id="UP000295371">
    <property type="component" value="Unassembled WGS sequence"/>
</dbReference>
<evidence type="ECO:0000256" key="1">
    <source>
        <dbReference type="SAM" id="Phobius"/>
    </source>
</evidence>
<name>A0A4R7J757_9ACTN</name>
<keyword evidence="1" id="KW-1133">Transmembrane helix</keyword>
<evidence type="ECO:0008006" key="4">
    <source>
        <dbReference type="Google" id="ProtNLM"/>
    </source>
</evidence>
<dbReference type="OrthoDB" id="5062930at2"/>
<gene>
    <name evidence="2" type="ORF">CLV29_0865</name>
</gene>
<feature type="transmembrane region" description="Helical" evidence="1">
    <location>
        <begin position="206"/>
        <end position="230"/>
    </location>
</feature>
<dbReference type="RefSeq" id="WP_133753802.1">
    <property type="nucleotide sequence ID" value="NZ_SOAW01000001.1"/>
</dbReference>
<comment type="caution">
    <text evidence="2">The sequence shown here is derived from an EMBL/GenBank/DDBJ whole genome shotgun (WGS) entry which is preliminary data.</text>
</comment>
<dbReference type="EMBL" id="SOAW01000001">
    <property type="protein sequence ID" value="TDT33260.1"/>
    <property type="molecule type" value="Genomic_DNA"/>
</dbReference>
<dbReference type="AlphaFoldDB" id="A0A4R7J757"/>
<feature type="transmembrane region" description="Helical" evidence="1">
    <location>
        <begin position="6"/>
        <end position="33"/>
    </location>
</feature>
<feature type="transmembrane region" description="Helical" evidence="1">
    <location>
        <begin position="161"/>
        <end position="186"/>
    </location>
</feature>
<keyword evidence="1" id="KW-0812">Transmembrane</keyword>
<feature type="transmembrane region" description="Helical" evidence="1">
    <location>
        <begin position="87"/>
        <end position="108"/>
    </location>
</feature>
<proteinExistence type="predicted"/>
<evidence type="ECO:0000313" key="3">
    <source>
        <dbReference type="Proteomes" id="UP000295371"/>
    </source>
</evidence>
<reference evidence="2 3" key="1">
    <citation type="submission" date="2019-03" db="EMBL/GenBank/DDBJ databases">
        <title>Genomic Encyclopedia of Archaeal and Bacterial Type Strains, Phase II (KMG-II): from individual species to whole genera.</title>
        <authorList>
            <person name="Goeker M."/>
        </authorList>
    </citation>
    <scope>NUCLEOTIDE SEQUENCE [LARGE SCALE GENOMIC DNA]</scope>
    <source>
        <strain evidence="2 3">DSM 24323</strain>
    </source>
</reference>
<protein>
    <recommendedName>
        <fullName evidence="4">Sap-like sulfolipid-1-addressing protein</fullName>
    </recommendedName>
</protein>
<sequence>MWSDLAGVLGAGLSLLGLGFVMGFSPTMYAVVIRLLTASKRPQTAVRWVSVGMVIGCTLMLLAFRVVDPETLTAALKDRVEEFLVRRGVDLVAGTIFLILAVITFQRLRRPRPAPKLPGPPREESARRMILIGVANTVIGISGLATMYVTGRVLTSATHQLWLQALLYTLFLVAVIGPYLLLSLAWQRYPRLDRQVRSIYHRLSRLNTRALLAFGLSIAAFGFFGVGLFGHGH</sequence>
<evidence type="ECO:0000313" key="2">
    <source>
        <dbReference type="EMBL" id="TDT33260.1"/>
    </source>
</evidence>